<evidence type="ECO:0000313" key="1">
    <source>
        <dbReference type="EMBL" id="QDV23305.1"/>
    </source>
</evidence>
<proteinExistence type="predicted"/>
<gene>
    <name evidence="1" type="ORF">Q31a_16030</name>
</gene>
<dbReference type="EMBL" id="CP036298">
    <property type="protein sequence ID" value="QDV23305.1"/>
    <property type="molecule type" value="Genomic_DNA"/>
</dbReference>
<dbReference type="AlphaFoldDB" id="A0A518G409"/>
<protein>
    <submittedName>
        <fullName evidence="1">Uncharacterized protein</fullName>
    </submittedName>
</protein>
<dbReference type="Proteomes" id="UP000318017">
    <property type="component" value="Chromosome"/>
</dbReference>
<keyword evidence="2" id="KW-1185">Reference proteome</keyword>
<sequence length="76" mass="8252">MGRREGRSRQQLLAGNRSSFLRAGQSPALLWERRAASVPDETLAGGGRVILQSTWTQSSGPNKTQIGAGVLMMERL</sequence>
<evidence type="ECO:0000313" key="2">
    <source>
        <dbReference type="Proteomes" id="UP000318017"/>
    </source>
</evidence>
<reference evidence="1 2" key="1">
    <citation type="submission" date="2019-02" db="EMBL/GenBank/DDBJ databases">
        <title>Deep-cultivation of Planctomycetes and their phenomic and genomic characterization uncovers novel biology.</title>
        <authorList>
            <person name="Wiegand S."/>
            <person name="Jogler M."/>
            <person name="Boedeker C."/>
            <person name="Pinto D."/>
            <person name="Vollmers J."/>
            <person name="Rivas-Marin E."/>
            <person name="Kohn T."/>
            <person name="Peeters S.H."/>
            <person name="Heuer A."/>
            <person name="Rast P."/>
            <person name="Oberbeckmann S."/>
            <person name="Bunk B."/>
            <person name="Jeske O."/>
            <person name="Meyerdierks A."/>
            <person name="Storesund J.E."/>
            <person name="Kallscheuer N."/>
            <person name="Luecker S."/>
            <person name="Lage O.M."/>
            <person name="Pohl T."/>
            <person name="Merkel B.J."/>
            <person name="Hornburger P."/>
            <person name="Mueller R.-W."/>
            <person name="Bruemmer F."/>
            <person name="Labrenz M."/>
            <person name="Spormann A.M."/>
            <person name="Op den Camp H."/>
            <person name="Overmann J."/>
            <person name="Amann R."/>
            <person name="Jetten M.S.M."/>
            <person name="Mascher T."/>
            <person name="Medema M.H."/>
            <person name="Devos D.P."/>
            <person name="Kaster A.-K."/>
            <person name="Ovreas L."/>
            <person name="Rohde M."/>
            <person name="Galperin M.Y."/>
            <person name="Jogler C."/>
        </authorList>
    </citation>
    <scope>NUCLEOTIDE SEQUENCE [LARGE SCALE GENOMIC DNA]</scope>
    <source>
        <strain evidence="1 2">Q31a</strain>
    </source>
</reference>
<organism evidence="1 2">
    <name type="scientific">Aureliella helgolandensis</name>
    <dbReference type="NCBI Taxonomy" id="2527968"/>
    <lineage>
        <taxon>Bacteria</taxon>
        <taxon>Pseudomonadati</taxon>
        <taxon>Planctomycetota</taxon>
        <taxon>Planctomycetia</taxon>
        <taxon>Pirellulales</taxon>
        <taxon>Pirellulaceae</taxon>
        <taxon>Aureliella</taxon>
    </lineage>
</organism>
<accession>A0A518G409</accession>
<name>A0A518G409_9BACT</name>
<dbReference type="KEGG" id="ahel:Q31a_16030"/>